<dbReference type="OMA" id="GEGPWYR"/>
<sequence>MKWMKAVVWSALLSVAWPVFSRDEAPETPQDYATGMMLEATGSSPWYRVSLPLALYQQSAWPDLRDVRVFNRQGDTVPFALTAQKTPSVTPETVALRLFPLDMSPVSPREGERRGSESFVLRSKTGVEIHLESDDVNAVGQSYLLTLPEEMTAAFSLAQLRLNWNTPAGNWQGKASVYASRDLRYWQPVQEDAPLMDLTRDNDRLKMDTISASLTLSAEGRRYLLVILDSQSPPLTLNSVSAIADSGEPASERIALEAHAKKVSETEAVWRWNQPQPLTSLRIALENEGVLPVELAWRGGEKEAWRPLTKTILYRLDGKRSEDILLSGQQVEAIRMTTINARLPETLPALSGARDSYQLVFNTQGKGPYMLAWGNRAAEKADVELDMLIPASLRKTQDVNDLPWAMTQQRVTLGGEARLTATSAAEQQSRWKTLLVWGALIAGVAVLLVMAWRIWREVKKDGAA</sequence>
<evidence type="ECO:0000313" key="1">
    <source>
        <dbReference type="EMBL" id="CDZ84441.1"/>
    </source>
</evidence>
<dbReference type="PATRIC" id="fig|545.12.peg.2611"/>
<name>A0A078LH71_CITKO</name>
<dbReference type="EMBL" id="LK931336">
    <property type="protein sequence ID" value="CDZ84441.1"/>
    <property type="molecule type" value="Genomic_DNA"/>
</dbReference>
<dbReference type="AlphaFoldDB" id="A0A078LH71"/>
<protein>
    <recommendedName>
        <fullName evidence="2">DUF3999 family protein</fullName>
    </recommendedName>
</protein>
<organism evidence="1">
    <name type="scientific">Citrobacter koseri</name>
    <name type="common">Citrobacter diversus</name>
    <dbReference type="NCBI Taxonomy" id="545"/>
    <lineage>
        <taxon>Bacteria</taxon>
        <taxon>Pseudomonadati</taxon>
        <taxon>Pseudomonadota</taxon>
        <taxon>Gammaproteobacteria</taxon>
        <taxon>Enterobacterales</taxon>
        <taxon>Enterobacteriaceae</taxon>
        <taxon>Citrobacter</taxon>
    </lineage>
</organism>
<gene>
    <name evidence="1" type="ORF">BN1086_02596</name>
</gene>
<dbReference type="RefSeq" id="WP_012133578.1">
    <property type="nucleotide sequence ID" value="NZ_CP052059.1"/>
</dbReference>
<dbReference type="Pfam" id="PF13163">
    <property type="entry name" value="DUF3999"/>
    <property type="match status" value="1"/>
</dbReference>
<dbReference type="InterPro" id="IPR025060">
    <property type="entry name" value="DUF3999"/>
</dbReference>
<accession>A0A078LH71</accession>
<evidence type="ECO:0008006" key="2">
    <source>
        <dbReference type="Google" id="ProtNLM"/>
    </source>
</evidence>
<reference evidence="1" key="1">
    <citation type="submission" date="2014-06" db="EMBL/GenBank/DDBJ databases">
        <authorList>
            <person name="Urmite Genomes Urmite Genomes"/>
        </authorList>
    </citation>
    <scope>NUCLEOTIDE SEQUENCE</scope>
</reference>
<proteinExistence type="predicted"/>
<dbReference type="GeneID" id="45136613"/>